<dbReference type="InterPro" id="IPR055401">
    <property type="entry name" value="CEMIP_beta-hel_dom"/>
</dbReference>
<protein>
    <recommendedName>
        <fullName evidence="10">G8 domain-containing protein</fullName>
    </recommendedName>
</protein>
<dbReference type="InterPro" id="IPR012334">
    <property type="entry name" value="Pectin_lyas_fold"/>
</dbReference>
<evidence type="ECO:0000256" key="8">
    <source>
        <dbReference type="ARBA" id="ARBA00023180"/>
    </source>
</evidence>
<dbReference type="GO" id="GO:0005886">
    <property type="term" value="C:plasma membrane"/>
    <property type="evidence" value="ECO:0007669"/>
    <property type="project" value="UniProtKB-SubCell"/>
</dbReference>
<dbReference type="InterPro" id="IPR052387">
    <property type="entry name" value="Fibrocystin"/>
</dbReference>
<evidence type="ECO:0000256" key="5">
    <source>
        <dbReference type="ARBA" id="ARBA00022729"/>
    </source>
</evidence>
<keyword evidence="4" id="KW-0812">Transmembrane</keyword>
<reference evidence="11" key="2">
    <citation type="submission" date="2020-09" db="EMBL/GenBank/DDBJ databases">
        <authorList>
            <person name="Sun Q."/>
            <person name="Zhou Y."/>
        </authorList>
    </citation>
    <scope>NUCLEOTIDE SEQUENCE</scope>
    <source>
        <strain evidence="11">CGMCC 4.7201</strain>
    </source>
</reference>
<evidence type="ECO:0000256" key="9">
    <source>
        <dbReference type="SAM" id="MobiDB-lite"/>
    </source>
</evidence>
<dbReference type="Pfam" id="PF10162">
    <property type="entry name" value="G8"/>
    <property type="match status" value="1"/>
</dbReference>
<dbReference type="PANTHER" id="PTHR46769:SF2">
    <property type="entry name" value="FIBROCYSTIN-L ISOFORM 2 PRECURSOR-RELATED"/>
    <property type="match status" value="1"/>
</dbReference>
<keyword evidence="8" id="KW-0325">Glycoprotein</keyword>
<dbReference type="PROSITE" id="PS51318">
    <property type="entry name" value="TAT"/>
    <property type="match status" value="1"/>
</dbReference>
<dbReference type="AlphaFoldDB" id="A0A917ZTD4"/>
<keyword evidence="5" id="KW-0732">Signal</keyword>
<dbReference type="SMART" id="SM00710">
    <property type="entry name" value="PbH1"/>
    <property type="match status" value="5"/>
</dbReference>
<keyword evidence="6" id="KW-1133">Transmembrane helix</keyword>
<dbReference type="Pfam" id="PF24606">
    <property type="entry name" value="CEMIP_beta-hel"/>
    <property type="match status" value="1"/>
</dbReference>
<dbReference type="InterPro" id="IPR006311">
    <property type="entry name" value="TAT_signal"/>
</dbReference>
<dbReference type="SMART" id="SM01225">
    <property type="entry name" value="G8"/>
    <property type="match status" value="1"/>
</dbReference>
<evidence type="ECO:0000256" key="7">
    <source>
        <dbReference type="ARBA" id="ARBA00023136"/>
    </source>
</evidence>
<dbReference type="InterPro" id="IPR011050">
    <property type="entry name" value="Pectin_lyase_fold/virulence"/>
</dbReference>
<comment type="subcellular location">
    <subcellularLocation>
        <location evidence="2">Cell membrane</location>
    </subcellularLocation>
    <subcellularLocation>
        <location evidence="1">Membrane</location>
        <topology evidence="1">Single-pass membrane protein</topology>
    </subcellularLocation>
</comment>
<comment type="caution">
    <text evidence="11">The sequence shown here is derived from an EMBL/GenBank/DDBJ whole genome shotgun (WGS) entry which is preliminary data.</text>
</comment>
<reference evidence="11" key="1">
    <citation type="journal article" date="2014" name="Int. J. Syst. Evol. Microbiol.">
        <title>Complete genome sequence of Corynebacterium casei LMG S-19264T (=DSM 44701T), isolated from a smear-ripened cheese.</title>
        <authorList>
            <consortium name="US DOE Joint Genome Institute (JGI-PGF)"/>
            <person name="Walter F."/>
            <person name="Albersmeier A."/>
            <person name="Kalinowski J."/>
            <person name="Ruckert C."/>
        </authorList>
    </citation>
    <scope>NUCLEOTIDE SEQUENCE</scope>
    <source>
        <strain evidence="11">CGMCC 4.7201</strain>
    </source>
</reference>
<organism evidence="11 12">
    <name type="scientific">Wenjunlia tyrosinilytica</name>
    <dbReference type="NCBI Taxonomy" id="1544741"/>
    <lineage>
        <taxon>Bacteria</taxon>
        <taxon>Bacillati</taxon>
        <taxon>Actinomycetota</taxon>
        <taxon>Actinomycetes</taxon>
        <taxon>Kitasatosporales</taxon>
        <taxon>Streptomycetaceae</taxon>
        <taxon>Wenjunlia</taxon>
    </lineage>
</organism>
<name>A0A917ZTD4_9ACTN</name>
<dbReference type="InterPro" id="IPR019316">
    <property type="entry name" value="G8_domain"/>
</dbReference>
<keyword evidence="7" id="KW-0472">Membrane</keyword>
<evidence type="ECO:0000256" key="2">
    <source>
        <dbReference type="ARBA" id="ARBA00004236"/>
    </source>
</evidence>
<keyword evidence="3" id="KW-1003">Cell membrane</keyword>
<feature type="compositionally biased region" description="Basic and acidic residues" evidence="9">
    <location>
        <begin position="62"/>
        <end position="72"/>
    </location>
</feature>
<feature type="domain" description="G8" evidence="10">
    <location>
        <begin position="71"/>
        <end position="191"/>
    </location>
</feature>
<gene>
    <name evidence="11" type="ORF">GCM10012280_37990</name>
</gene>
<dbReference type="RefSeq" id="WP_189132905.1">
    <property type="nucleotide sequence ID" value="NZ_BMMS01000015.1"/>
</dbReference>
<evidence type="ECO:0000313" key="12">
    <source>
        <dbReference type="Proteomes" id="UP000641932"/>
    </source>
</evidence>
<dbReference type="Gene3D" id="2.160.20.10">
    <property type="entry name" value="Single-stranded right-handed beta-helix, Pectin lyase-like"/>
    <property type="match status" value="2"/>
</dbReference>
<dbReference type="EMBL" id="BMMS01000015">
    <property type="protein sequence ID" value="GGO91039.1"/>
    <property type="molecule type" value="Genomic_DNA"/>
</dbReference>
<feature type="region of interest" description="Disordered" evidence="9">
    <location>
        <begin position="47"/>
        <end position="73"/>
    </location>
</feature>
<evidence type="ECO:0000259" key="10">
    <source>
        <dbReference type="SMART" id="SM01225"/>
    </source>
</evidence>
<sequence length="674" mass="71887">MEDVPAPRRPRPRRRRVLAVGAAAGAAALAFPVGRWSGLLGEGAHAASVPGTVSGRAGGSARPERRWSDARGWHGGAPARGAEVYIRDAVLLDTDADVGSLVVEEGGSLRFAPSRSTTLTARGNVVLRGRLAMAPARAGITHRLVFAGVDESRFRGAAMDPDARDTGLWVRGKGQLVLRGTARTAWARAAGSLAKGSRAVSLAGRPRGWRPGDEVAVVPTGRPDGGGFHDRYDMRVIASVEGALIRLTEPLSHDHPAVRVGAGTTAGAEVLNLTRNARIEGSPSGRAHIHIMSTARQRLSHAALRWLGPRQDSEETWRSPEGTRHITEGVLGRYPLHFHMMGDATRGTVVDSVVVRDCGNHAFVPHNSHGITLRDCVSHNTWDDAYWWDGAPDTRHDQGPSHDLRYERCVASRVRADPPFRGYRLTGFALGAGHGSAARGCVAVGVRGTTSSSGFFWPEGGSGTWEFTDCVAHNNAADGIFVWQNNHLPNTVRTFLGYHNGGHGIEHGAYLNDFAYRDCVLHANGVGGVLIHALGAREGTVFGNLLIDGGGLSDHAFATARHTSYGGTVTITGCRLLGHRTAGIAVRSSGGQPDELDIAACEFTGNELRLDDHVPERSRIRLRREDGSTVTVGPASGSGTLVRAWNARTSPAPPMRWSGKRYRPPVLVLPPVSG</sequence>
<proteinExistence type="predicted"/>
<dbReference type="InterPro" id="IPR006626">
    <property type="entry name" value="PbH1"/>
</dbReference>
<keyword evidence="12" id="KW-1185">Reference proteome</keyword>
<evidence type="ECO:0000256" key="4">
    <source>
        <dbReference type="ARBA" id="ARBA00022692"/>
    </source>
</evidence>
<evidence type="ECO:0000256" key="3">
    <source>
        <dbReference type="ARBA" id="ARBA00022475"/>
    </source>
</evidence>
<evidence type="ECO:0000256" key="6">
    <source>
        <dbReference type="ARBA" id="ARBA00022989"/>
    </source>
</evidence>
<evidence type="ECO:0000256" key="1">
    <source>
        <dbReference type="ARBA" id="ARBA00004167"/>
    </source>
</evidence>
<dbReference type="PANTHER" id="PTHR46769">
    <property type="entry name" value="POLYCYSTIC KIDNEY AND HEPATIC DISEASE 1 (AUTOSOMAL RECESSIVE)-LIKE 1"/>
    <property type="match status" value="1"/>
</dbReference>
<accession>A0A917ZTD4</accession>
<dbReference type="SUPFAM" id="SSF51126">
    <property type="entry name" value="Pectin lyase-like"/>
    <property type="match status" value="1"/>
</dbReference>
<evidence type="ECO:0000313" key="11">
    <source>
        <dbReference type="EMBL" id="GGO91039.1"/>
    </source>
</evidence>
<dbReference type="Proteomes" id="UP000641932">
    <property type="component" value="Unassembled WGS sequence"/>
</dbReference>